<evidence type="ECO:0000256" key="10">
    <source>
        <dbReference type="ARBA" id="ARBA00022679"/>
    </source>
</evidence>
<evidence type="ECO:0000256" key="18">
    <source>
        <dbReference type="RuleBase" id="RU003938"/>
    </source>
</evidence>
<keyword evidence="11 18" id="KW-0812">Transmembrane</keyword>
<organism evidence="21 22">
    <name type="scientific">Actinophytocola gossypii</name>
    <dbReference type="NCBI Taxonomy" id="2812003"/>
    <lineage>
        <taxon>Bacteria</taxon>
        <taxon>Bacillati</taxon>
        <taxon>Actinomycetota</taxon>
        <taxon>Actinomycetes</taxon>
        <taxon>Pseudonocardiales</taxon>
        <taxon>Pseudonocardiaceae</taxon>
    </lineage>
</organism>
<keyword evidence="15 20" id="KW-0472">Membrane</keyword>
<keyword evidence="10 18" id="KW-0808">Transferase</keyword>
<comment type="pathway">
    <text evidence="3 18">Phospholipid metabolism; CDP-diacylglycerol biosynthesis; CDP-diacylglycerol from sn-glycerol 3-phosphate: step 3/3.</text>
</comment>
<evidence type="ECO:0000256" key="4">
    <source>
        <dbReference type="ARBA" id="ARBA00005189"/>
    </source>
</evidence>
<dbReference type="EC" id="2.7.7.41" evidence="6 18"/>
<comment type="similarity">
    <text evidence="5 18">Belongs to the CDS family.</text>
</comment>
<feature type="transmembrane region" description="Helical" evidence="20">
    <location>
        <begin position="106"/>
        <end position="123"/>
    </location>
</feature>
<evidence type="ECO:0000256" key="15">
    <source>
        <dbReference type="ARBA" id="ARBA00023136"/>
    </source>
</evidence>
<feature type="compositionally biased region" description="Low complexity" evidence="19">
    <location>
        <begin position="20"/>
        <end position="30"/>
    </location>
</feature>
<evidence type="ECO:0000256" key="8">
    <source>
        <dbReference type="ARBA" id="ARBA00022475"/>
    </source>
</evidence>
<dbReference type="PANTHER" id="PTHR46382">
    <property type="entry name" value="PHOSPHATIDATE CYTIDYLYLTRANSFERASE"/>
    <property type="match status" value="1"/>
</dbReference>
<comment type="caution">
    <text evidence="21">The sequence shown here is derived from an EMBL/GenBank/DDBJ whole genome shotgun (WGS) entry which is preliminary data.</text>
</comment>
<dbReference type="EMBL" id="JAFFZE010000014">
    <property type="protein sequence ID" value="MCT2584708.1"/>
    <property type="molecule type" value="Genomic_DNA"/>
</dbReference>
<comment type="subcellular location">
    <subcellularLocation>
        <location evidence="2">Cell membrane</location>
        <topology evidence="2">Multi-pass membrane protein</topology>
    </subcellularLocation>
</comment>
<keyword evidence="9" id="KW-0444">Lipid biosynthesis</keyword>
<feature type="transmembrane region" description="Helical" evidence="20">
    <location>
        <begin position="213"/>
        <end position="238"/>
    </location>
</feature>
<dbReference type="PANTHER" id="PTHR46382:SF1">
    <property type="entry name" value="PHOSPHATIDATE CYTIDYLYLTRANSFERASE"/>
    <property type="match status" value="1"/>
</dbReference>
<evidence type="ECO:0000256" key="9">
    <source>
        <dbReference type="ARBA" id="ARBA00022516"/>
    </source>
</evidence>
<keyword evidence="16" id="KW-0594">Phospholipid biosynthesis</keyword>
<keyword evidence="13 20" id="KW-1133">Transmembrane helix</keyword>
<evidence type="ECO:0000313" key="21">
    <source>
        <dbReference type="EMBL" id="MCT2584708.1"/>
    </source>
</evidence>
<evidence type="ECO:0000256" key="13">
    <source>
        <dbReference type="ARBA" id="ARBA00022989"/>
    </source>
</evidence>
<keyword evidence="17" id="KW-1208">Phospholipid metabolism</keyword>
<name>A0ABT2JA11_9PSEU</name>
<keyword evidence="22" id="KW-1185">Reference proteome</keyword>
<feature type="transmembrane region" description="Helical" evidence="20">
    <location>
        <begin position="250"/>
        <end position="271"/>
    </location>
</feature>
<feature type="compositionally biased region" description="Low complexity" evidence="19">
    <location>
        <begin position="60"/>
        <end position="76"/>
    </location>
</feature>
<accession>A0ABT2JA11</accession>
<gene>
    <name evidence="21" type="ORF">JT362_16445</name>
</gene>
<protein>
    <recommendedName>
        <fullName evidence="7 18">Phosphatidate cytidylyltransferase</fullName>
        <ecNumber evidence="6 18">2.7.7.41</ecNumber>
    </recommendedName>
</protein>
<feature type="transmembrane region" description="Helical" evidence="20">
    <location>
        <begin position="157"/>
        <end position="174"/>
    </location>
</feature>
<dbReference type="Proteomes" id="UP001156441">
    <property type="component" value="Unassembled WGS sequence"/>
</dbReference>
<comment type="catalytic activity">
    <reaction evidence="1 18">
        <text>a 1,2-diacyl-sn-glycero-3-phosphate + CTP + H(+) = a CDP-1,2-diacyl-sn-glycerol + diphosphate</text>
        <dbReference type="Rhea" id="RHEA:16229"/>
        <dbReference type="ChEBI" id="CHEBI:15378"/>
        <dbReference type="ChEBI" id="CHEBI:33019"/>
        <dbReference type="ChEBI" id="CHEBI:37563"/>
        <dbReference type="ChEBI" id="CHEBI:58332"/>
        <dbReference type="ChEBI" id="CHEBI:58608"/>
        <dbReference type="EC" id="2.7.7.41"/>
    </reaction>
</comment>
<evidence type="ECO:0000256" key="14">
    <source>
        <dbReference type="ARBA" id="ARBA00023098"/>
    </source>
</evidence>
<evidence type="ECO:0000256" key="7">
    <source>
        <dbReference type="ARBA" id="ARBA00019373"/>
    </source>
</evidence>
<dbReference type="PROSITE" id="PS01315">
    <property type="entry name" value="CDS"/>
    <property type="match status" value="1"/>
</dbReference>
<feature type="transmembrane region" description="Helical" evidence="20">
    <location>
        <begin position="186"/>
        <end position="207"/>
    </location>
</feature>
<evidence type="ECO:0000256" key="16">
    <source>
        <dbReference type="ARBA" id="ARBA00023209"/>
    </source>
</evidence>
<sequence length="344" mass="35253">MTSDVAAAEQPEPDRRPDPTTRAPAERSGPAAGGEPGTPAERAARPEPGGTAEPARSEPSAESAVPAGGAAAATPSRAGRNVPVSIAVGVVLGAAVLLSLLTVRHLFVGVVAVAVAVGTYELAGALRRGADIRVTLPPVLLGGQAMVWLSWPFGLDGVLAAFVLTVLAAMVWRFRGGVDGYVRDLGASVLTVAYVPLMASFAAMLVLPEDGVARVVCFMILVVCSDTGGFAAGVWLGRHPMAKVISPKKSWEGFAGSMVAGITAGILSVTLLLDGQWWHGALLGVALVCTATVGDLVESLVKRDLGIKDMGNLLPGHGGLMDRLDSLLPSAVASWLLLHLFVPA</sequence>
<comment type="pathway">
    <text evidence="4">Lipid metabolism.</text>
</comment>
<keyword evidence="14" id="KW-0443">Lipid metabolism</keyword>
<evidence type="ECO:0000256" key="6">
    <source>
        <dbReference type="ARBA" id="ARBA00012487"/>
    </source>
</evidence>
<keyword evidence="12 18" id="KW-0548">Nucleotidyltransferase</keyword>
<evidence type="ECO:0000256" key="12">
    <source>
        <dbReference type="ARBA" id="ARBA00022695"/>
    </source>
</evidence>
<evidence type="ECO:0000256" key="1">
    <source>
        <dbReference type="ARBA" id="ARBA00001698"/>
    </source>
</evidence>
<feature type="region of interest" description="Disordered" evidence="19">
    <location>
        <begin position="1"/>
        <end position="76"/>
    </location>
</feature>
<proteinExistence type="inferred from homology"/>
<reference evidence="21 22" key="1">
    <citation type="submission" date="2021-02" db="EMBL/GenBank/DDBJ databases">
        <title>Actinophytocola xerophila sp. nov., isolated from soil of cotton cropping field.</title>
        <authorList>
            <person name="Huang R."/>
            <person name="Chen X."/>
            <person name="Ge X."/>
            <person name="Liu W."/>
        </authorList>
    </citation>
    <scope>NUCLEOTIDE SEQUENCE [LARGE SCALE GENOMIC DNA]</scope>
    <source>
        <strain evidence="21 22">S1-96</strain>
    </source>
</reference>
<evidence type="ECO:0000256" key="17">
    <source>
        <dbReference type="ARBA" id="ARBA00023264"/>
    </source>
</evidence>
<feature type="transmembrane region" description="Helical" evidence="20">
    <location>
        <begin position="82"/>
        <end position="100"/>
    </location>
</feature>
<evidence type="ECO:0000256" key="19">
    <source>
        <dbReference type="SAM" id="MobiDB-lite"/>
    </source>
</evidence>
<evidence type="ECO:0000256" key="5">
    <source>
        <dbReference type="ARBA" id="ARBA00010185"/>
    </source>
</evidence>
<evidence type="ECO:0000313" key="22">
    <source>
        <dbReference type="Proteomes" id="UP001156441"/>
    </source>
</evidence>
<keyword evidence="8" id="KW-1003">Cell membrane</keyword>
<dbReference type="InterPro" id="IPR000374">
    <property type="entry name" value="PC_trans"/>
</dbReference>
<dbReference type="Pfam" id="PF01148">
    <property type="entry name" value="CTP_transf_1"/>
    <property type="match status" value="1"/>
</dbReference>
<evidence type="ECO:0000256" key="20">
    <source>
        <dbReference type="SAM" id="Phobius"/>
    </source>
</evidence>
<evidence type="ECO:0000256" key="2">
    <source>
        <dbReference type="ARBA" id="ARBA00004651"/>
    </source>
</evidence>
<evidence type="ECO:0000256" key="3">
    <source>
        <dbReference type="ARBA" id="ARBA00005119"/>
    </source>
</evidence>
<dbReference type="GO" id="GO:0016779">
    <property type="term" value="F:nucleotidyltransferase activity"/>
    <property type="evidence" value="ECO:0007669"/>
    <property type="project" value="UniProtKB-KW"/>
</dbReference>
<evidence type="ECO:0000256" key="11">
    <source>
        <dbReference type="ARBA" id="ARBA00022692"/>
    </source>
</evidence>